<dbReference type="EMBL" id="BLXT01000127">
    <property type="protein sequence ID" value="GFN74488.1"/>
    <property type="molecule type" value="Genomic_DNA"/>
</dbReference>
<organism evidence="1 2">
    <name type="scientific">Plakobranchus ocellatus</name>
    <dbReference type="NCBI Taxonomy" id="259542"/>
    <lineage>
        <taxon>Eukaryota</taxon>
        <taxon>Metazoa</taxon>
        <taxon>Spiralia</taxon>
        <taxon>Lophotrochozoa</taxon>
        <taxon>Mollusca</taxon>
        <taxon>Gastropoda</taxon>
        <taxon>Heterobranchia</taxon>
        <taxon>Euthyneura</taxon>
        <taxon>Panpulmonata</taxon>
        <taxon>Sacoglossa</taxon>
        <taxon>Placobranchoidea</taxon>
        <taxon>Plakobranchidae</taxon>
        <taxon>Plakobranchus</taxon>
    </lineage>
</organism>
<evidence type="ECO:0000313" key="1">
    <source>
        <dbReference type="EMBL" id="GFN74488.1"/>
    </source>
</evidence>
<dbReference type="Proteomes" id="UP000735302">
    <property type="component" value="Unassembled WGS sequence"/>
</dbReference>
<dbReference type="AlphaFoldDB" id="A0AAV3XU99"/>
<evidence type="ECO:0000313" key="2">
    <source>
        <dbReference type="Proteomes" id="UP000735302"/>
    </source>
</evidence>
<proteinExistence type="predicted"/>
<protein>
    <submittedName>
        <fullName evidence="1">Uncharacterized protein</fullName>
    </submittedName>
</protein>
<accession>A0AAV3XU99</accession>
<sequence>MYAINIPSLDDRECVERQDSCKKKYEKAKGTSKKKKCSAAREYRECLVESASTIQCLESVTFPHDLDQEEADSCPDPKPRQSCQSLEISCKNQWDLVSGPLLPGQLRCIHARKWVECLEKIILDGGCFGGYTVNMEAQVERILSCYIATETPLDRCGNEWHRCWLTSDVSRKYLDDTEDMCDNVLEAKACLATLRKDDVCPSDKQDPGELTHAEQLWCKERHDRERNERCDRKKKECEEEYEKKVKKEDDSDKLCRAAEEWQACYLDVVGKESCIDDALPRDIATRLIKFCYDPDPADACRKSADDCFTQFLKDRSSEACARAQTWRQCLEALSCLPSDEYPQELATAEATSCYS</sequence>
<gene>
    <name evidence="1" type="ORF">PoB_000099400</name>
</gene>
<keyword evidence="2" id="KW-1185">Reference proteome</keyword>
<reference evidence="1 2" key="1">
    <citation type="journal article" date="2021" name="Elife">
        <title>Chloroplast acquisition without the gene transfer in kleptoplastic sea slugs, Plakobranchus ocellatus.</title>
        <authorList>
            <person name="Maeda T."/>
            <person name="Takahashi S."/>
            <person name="Yoshida T."/>
            <person name="Shimamura S."/>
            <person name="Takaki Y."/>
            <person name="Nagai Y."/>
            <person name="Toyoda A."/>
            <person name="Suzuki Y."/>
            <person name="Arimoto A."/>
            <person name="Ishii H."/>
            <person name="Satoh N."/>
            <person name="Nishiyama T."/>
            <person name="Hasebe M."/>
            <person name="Maruyama T."/>
            <person name="Minagawa J."/>
            <person name="Obokata J."/>
            <person name="Shigenobu S."/>
        </authorList>
    </citation>
    <scope>NUCLEOTIDE SEQUENCE [LARGE SCALE GENOMIC DNA]</scope>
</reference>
<name>A0AAV3XU99_9GAST</name>
<comment type="caution">
    <text evidence="1">The sequence shown here is derived from an EMBL/GenBank/DDBJ whole genome shotgun (WGS) entry which is preliminary data.</text>
</comment>